<evidence type="ECO:0000313" key="2">
    <source>
        <dbReference type="EMBL" id="EPE09460.1"/>
    </source>
</evidence>
<feature type="region of interest" description="Disordered" evidence="1">
    <location>
        <begin position="470"/>
        <end position="517"/>
    </location>
</feature>
<feature type="compositionally biased region" description="Polar residues" evidence="1">
    <location>
        <begin position="367"/>
        <end position="376"/>
    </location>
</feature>
<feature type="region of interest" description="Disordered" evidence="1">
    <location>
        <begin position="237"/>
        <end position="260"/>
    </location>
</feature>
<feature type="region of interest" description="Disordered" evidence="1">
    <location>
        <begin position="354"/>
        <end position="401"/>
    </location>
</feature>
<feature type="region of interest" description="Disordered" evidence="1">
    <location>
        <begin position="1"/>
        <end position="214"/>
    </location>
</feature>
<feature type="compositionally biased region" description="Low complexity" evidence="1">
    <location>
        <begin position="117"/>
        <end position="134"/>
    </location>
</feature>
<protein>
    <submittedName>
        <fullName evidence="2">Uncharacterized protein</fullName>
    </submittedName>
</protein>
<feature type="compositionally biased region" description="Low complexity" evidence="1">
    <location>
        <begin position="200"/>
        <end position="214"/>
    </location>
</feature>
<feature type="compositionally biased region" description="Polar residues" evidence="1">
    <location>
        <begin position="1"/>
        <end position="17"/>
    </location>
</feature>
<dbReference type="Proteomes" id="UP000016923">
    <property type="component" value="Unassembled WGS sequence"/>
</dbReference>
<dbReference type="HOGENOM" id="CLU_413372_0_0_1"/>
<feature type="compositionally biased region" description="Basic and acidic residues" evidence="1">
    <location>
        <begin position="649"/>
        <end position="664"/>
    </location>
</feature>
<keyword evidence="3" id="KW-1185">Reference proteome</keyword>
<accession>S3D7Q6</accession>
<name>S3D7Q6_OPHP1</name>
<feature type="compositionally biased region" description="Polar residues" evidence="1">
    <location>
        <begin position="70"/>
        <end position="87"/>
    </location>
</feature>
<evidence type="ECO:0000256" key="1">
    <source>
        <dbReference type="SAM" id="MobiDB-lite"/>
    </source>
</evidence>
<feature type="compositionally biased region" description="Polar residues" evidence="1">
    <location>
        <begin position="95"/>
        <end position="105"/>
    </location>
</feature>
<feature type="compositionally biased region" description="Polar residues" evidence="1">
    <location>
        <begin position="630"/>
        <end position="644"/>
    </location>
</feature>
<dbReference type="eggNOG" id="ENOG502RM0A">
    <property type="taxonomic scope" value="Eukaryota"/>
</dbReference>
<proteinExistence type="predicted"/>
<sequence length="664" mass="72673">MDSGKNNKPAQAQAKTKTNARRTDLPLKASTSQTANASFAARMAAQSTATTRPLRRVPPASTRPPRDRTFSSATAPTNSSRQRQANVGQKPPVPSTRQNTSSSLNDRAAWTKPRMAPRPASSRTAASNASSNSSIAHGLASERPLVRESTSSSSTVEEDRPLPPLPLTPSRQAKHHRSLPPPGPLSKRPLLPLNERQPIRSGASTSPARAPSTAFEPRRFHMHGQTYDDAMAPLKAKAEADAARGQTKSAPRPHSRSTQLARIGPMTEAEKAQADGQPLGKDAEVPIDVNKFVSIGYQPVPKATTGNQPKPARICIASDCKGVLCRVCTPMVLRFQTPEQKAAEEQERRQLLSNSLQMRKPDLWSPKFSSPLRQSHPSSPRPDSDDERANPATTTPAETSEELLEWDIEVIKASRAKANIEIYENDEPLLGYNVEALKESNGWGEARNEPLLEWDIEAIKASQTRTFKKPATTVTSEKKKKKKKTVRFCDPSSLSSSASSSSHHSSSTNSKTNICWDKDPRANRAADASSSTAIPFLIKALNLLPPQAKEKYGVVAIDSVVQKRPQITTSHHSGSDDDAGSESSFLAAAQYAEFEDYTGDYTDSWPESSYYFSSRDSMPTIDESPRQARQHSVATTRSSTSEKPQWQARQRDASRRDASHDNMF</sequence>
<feature type="compositionally biased region" description="Low complexity" evidence="1">
    <location>
        <begin position="492"/>
        <end position="507"/>
    </location>
</feature>
<gene>
    <name evidence="2" type="ORF">F503_07236</name>
</gene>
<dbReference type="AlphaFoldDB" id="S3D7Q6"/>
<reference evidence="2 3" key="1">
    <citation type="journal article" date="2013" name="BMC Genomics">
        <title>The genome and transcriptome of the pine saprophyte Ophiostoma piceae, and a comparison with the bark beetle-associated pine pathogen Grosmannia clavigera.</title>
        <authorList>
            <person name="Haridas S."/>
            <person name="Wang Y."/>
            <person name="Lim L."/>
            <person name="Massoumi Alamouti S."/>
            <person name="Jackman S."/>
            <person name="Docking R."/>
            <person name="Robertson G."/>
            <person name="Birol I."/>
            <person name="Bohlmann J."/>
            <person name="Breuil C."/>
        </authorList>
    </citation>
    <scope>NUCLEOTIDE SEQUENCE [LARGE SCALE GENOMIC DNA]</scope>
    <source>
        <strain evidence="2 3">UAMH 11346</strain>
    </source>
</reference>
<evidence type="ECO:0000313" key="3">
    <source>
        <dbReference type="Proteomes" id="UP000016923"/>
    </source>
</evidence>
<dbReference type="EMBL" id="KE148147">
    <property type="protein sequence ID" value="EPE09460.1"/>
    <property type="molecule type" value="Genomic_DNA"/>
</dbReference>
<dbReference type="VEuPathDB" id="FungiDB:F503_07236"/>
<feature type="region of interest" description="Disordered" evidence="1">
    <location>
        <begin position="612"/>
        <end position="664"/>
    </location>
</feature>
<organism evidence="2 3">
    <name type="scientific">Ophiostoma piceae (strain UAMH 11346)</name>
    <name type="common">Sap stain fungus</name>
    <dbReference type="NCBI Taxonomy" id="1262450"/>
    <lineage>
        <taxon>Eukaryota</taxon>
        <taxon>Fungi</taxon>
        <taxon>Dikarya</taxon>
        <taxon>Ascomycota</taxon>
        <taxon>Pezizomycotina</taxon>
        <taxon>Sordariomycetes</taxon>
        <taxon>Sordariomycetidae</taxon>
        <taxon>Ophiostomatales</taxon>
        <taxon>Ophiostomataceae</taxon>
        <taxon>Ophiostoma</taxon>
    </lineage>
</organism>